<reference evidence="1" key="1">
    <citation type="submission" date="2013-08" db="EMBL/GenBank/DDBJ databases">
        <title>Gene expansion shapes genome architecture in the human pathogen Lichtheimia corymbifera: an evolutionary genomics analysis in the ancient terrestrial Mucorales (Mucoromycotina).</title>
        <authorList>
            <person name="Schwartze V.U."/>
            <person name="Winter S."/>
            <person name="Shelest E."/>
            <person name="Marcet-Houben M."/>
            <person name="Horn F."/>
            <person name="Wehner S."/>
            <person name="Hoffmann K."/>
            <person name="Riege K."/>
            <person name="Sammeth M."/>
            <person name="Nowrousian M."/>
            <person name="Valiante V."/>
            <person name="Linde J."/>
            <person name="Jacobsen I.D."/>
            <person name="Marz M."/>
            <person name="Brakhage A.A."/>
            <person name="Gabaldon T."/>
            <person name="Bocker S."/>
            <person name="Voigt K."/>
        </authorList>
    </citation>
    <scope>NUCLEOTIDE SEQUENCE [LARGE SCALE GENOMIC DNA]</scope>
    <source>
        <strain evidence="1">FSU 9682</strain>
    </source>
</reference>
<proteinExistence type="predicted"/>
<dbReference type="EMBL" id="CBTN010000016">
    <property type="protein sequence ID" value="CDH53280.1"/>
    <property type="molecule type" value="Genomic_DNA"/>
</dbReference>
<evidence type="ECO:0000313" key="2">
    <source>
        <dbReference type="Proteomes" id="UP000027586"/>
    </source>
</evidence>
<name>A0A068RU78_9FUNG</name>
<dbReference type="AlphaFoldDB" id="A0A068RU78"/>
<accession>A0A068RU78</accession>
<organism evidence="1 2">
    <name type="scientific">Lichtheimia corymbifera JMRC:FSU:9682</name>
    <dbReference type="NCBI Taxonomy" id="1263082"/>
    <lineage>
        <taxon>Eukaryota</taxon>
        <taxon>Fungi</taxon>
        <taxon>Fungi incertae sedis</taxon>
        <taxon>Mucoromycota</taxon>
        <taxon>Mucoromycotina</taxon>
        <taxon>Mucoromycetes</taxon>
        <taxon>Mucorales</taxon>
        <taxon>Lichtheimiaceae</taxon>
        <taxon>Lichtheimia</taxon>
    </lineage>
</organism>
<sequence>MHLAKVITNPFDGYHVTHPCYRWIISATISSRLYIFSVNNIYSIPWWVSLLANCFQAYHATCNNATRLLGAIKIYPSLKAFGVKYCSFPLEIHCCQENNMDGMEIRHYLKEVCYWKYHKVQEGFSSVISLTRQGCHCTVYCLEETMLPLPPPVATCALGGRSGTKTHLVETHPKPRTGYLQSNRRMSKARDCAHSRIPRTLSNHRHSRSL</sequence>
<dbReference type="VEuPathDB" id="FungiDB:LCOR_04649.1"/>
<comment type="caution">
    <text evidence="1">The sequence shown here is derived from an EMBL/GenBank/DDBJ whole genome shotgun (WGS) entry which is preliminary data.</text>
</comment>
<dbReference type="OrthoDB" id="10582516at2759"/>
<gene>
    <name evidence="1" type="ORF">LCOR_04649.1</name>
</gene>
<evidence type="ECO:0000313" key="1">
    <source>
        <dbReference type="EMBL" id="CDH53280.1"/>
    </source>
</evidence>
<keyword evidence="2" id="KW-1185">Reference proteome</keyword>
<protein>
    <submittedName>
        <fullName evidence="1">Uncharacterized protein</fullName>
    </submittedName>
</protein>
<dbReference type="Proteomes" id="UP000027586">
    <property type="component" value="Unassembled WGS sequence"/>
</dbReference>